<dbReference type="AlphaFoldDB" id="A0AAV6WNB8"/>
<reference evidence="2" key="1">
    <citation type="submission" date="2019-10" db="EMBL/GenBank/DDBJ databases">
        <authorList>
            <person name="Zhang R."/>
            <person name="Pan Y."/>
            <person name="Wang J."/>
            <person name="Ma R."/>
            <person name="Yu S."/>
        </authorList>
    </citation>
    <scope>NUCLEOTIDE SEQUENCE</scope>
    <source>
        <strain evidence="2">LA-IB0</strain>
        <tissue evidence="2">Leaf</tissue>
    </source>
</reference>
<evidence type="ECO:0000313" key="2">
    <source>
        <dbReference type="EMBL" id="KAG8371658.1"/>
    </source>
</evidence>
<accession>A0AAV6WNB8</accession>
<evidence type="ECO:0000256" key="1">
    <source>
        <dbReference type="SAM" id="MobiDB-lite"/>
    </source>
</evidence>
<comment type="caution">
    <text evidence="2">The sequence shown here is derived from an EMBL/GenBank/DDBJ whole genome shotgun (WGS) entry which is preliminary data.</text>
</comment>
<feature type="region of interest" description="Disordered" evidence="1">
    <location>
        <begin position="103"/>
        <end position="123"/>
    </location>
</feature>
<feature type="compositionally biased region" description="Polar residues" evidence="1">
    <location>
        <begin position="137"/>
        <end position="151"/>
    </location>
</feature>
<proteinExistence type="predicted"/>
<dbReference type="EMBL" id="WHWC01000013">
    <property type="protein sequence ID" value="KAG8371658.1"/>
    <property type="molecule type" value="Genomic_DNA"/>
</dbReference>
<keyword evidence="3" id="KW-1185">Reference proteome</keyword>
<sequence length="181" mass="19522">MNRAEPGSRHEGETRARESIAARAVINGRWSQRGAKKGVCGPVEARDAHAVANICAHHGVGKQRGRSRPVNGWSRRCAEKGTLRSGNVVGQDGRAAASRCDTYPKKVPYPPPQRTSSYSGSTSTTSVHITMLDGLDNVNSLSPRRGSTASRTPPLATPASMLQGNYSYLRSFRLVFSFSLL</sequence>
<gene>
    <name evidence="2" type="ORF">BUALT_Bualt13G0111100</name>
</gene>
<dbReference type="Proteomes" id="UP000826271">
    <property type="component" value="Unassembled WGS sequence"/>
</dbReference>
<name>A0AAV6WNB8_9LAMI</name>
<feature type="region of interest" description="Disordered" evidence="1">
    <location>
        <begin position="137"/>
        <end position="156"/>
    </location>
</feature>
<evidence type="ECO:0000313" key="3">
    <source>
        <dbReference type="Proteomes" id="UP000826271"/>
    </source>
</evidence>
<protein>
    <submittedName>
        <fullName evidence="2">Uncharacterized protein</fullName>
    </submittedName>
</protein>
<organism evidence="2 3">
    <name type="scientific">Buddleja alternifolia</name>
    <dbReference type="NCBI Taxonomy" id="168488"/>
    <lineage>
        <taxon>Eukaryota</taxon>
        <taxon>Viridiplantae</taxon>
        <taxon>Streptophyta</taxon>
        <taxon>Embryophyta</taxon>
        <taxon>Tracheophyta</taxon>
        <taxon>Spermatophyta</taxon>
        <taxon>Magnoliopsida</taxon>
        <taxon>eudicotyledons</taxon>
        <taxon>Gunneridae</taxon>
        <taxon>Pentapetalae</taxon>
        <taxon>asterids</taxon>
        <taxon>lamiids</taxon>
        <taxon>Lamiales</taxon>
        <taxon>Scrophulariaceae</taxon>
        <taxon>Buddlejeae</taxon>
        <taxon>Buddleja</taxon>
    </lineage>
</organism>